<accession>A0A6A5TQY1</accession>
<protein>
    <submittedName>
        <fullName evidence="2">Uncharacterized protein</fullName>
    </submittedName>
</protein>
<name>A0A6A5TQY1_9PLEO</name>
<proteinExistence type="predicted"/>
<gene>
    <name evidence="2" type="ORF">CC80DRAFT_128215</name>
</gene>
<dbReference type="Proteomes" id="UP000800035">
    <property type="component" value="Unassembled WGS sequence"/>
</dbReference>
<keyword evidence="1" id="KW-0472">Membrane</keyword>
<organism evidence="2 3">
    <name type="scientific">Byssothecium circinans</name>
    <dbReference type="NCBI Taxonomy" id="147558"/>
    <lineage>
        <taxon>Eukaryota</taxon>
        <taxon>Fungi</taxon>
        <taxon>Dikarya</taxon>
        <taxon>Ascomycota</taxon>
        <taxon>Pezizomycotina</taxon>
        <taxon>Dothideomycetes</taxon>
        <taxon>Pleosporomycetidae</taxon>
        <taxon>Pleosporales</taxon>
        <taxon>Massarineae</taxon>
        <taxon>Massarinaceae</taxon>
        <taxon>Byssothecium</taxon>
    </lineage>
</organism>
<evidence type="ECO:0000313" key="2">
    <source>
        <dbReference type="EMBL" id="KAF1954119.1"/>
    </source>
</evidence>
<feature type="transmembrane region" description="Helical" evidence="1">
    <location>
        <begin position="46"/>
        <end position="68"/>
    </location>
</feature>
<evidence type="ECO:0000256" key="1">
    <source>
        <dbReference type="SAM" id="Phobius"/>
    </source>
</evidence>
<dbReference type="EMBL" id="ML977000">
    <property type="protein sequence ID" value="KAF1954119.1"/>
    <property type="molecule type" value="Genomic_DNA"/>
</dbReference>
<sequence length="87" mass="10023">MCRKHKHLPRSFFSLRVGPCQGFRFPFPRASITTLTALRLGHFSSFGWLLGFGVWPGYLGFPVFRASVGLYRTMWRRGSTEIRVTRG</sequence>
<reference evidence="2" key="1">
    <citation type="journal article" date="2020" name="Stud. Mycol.">
        <title>101 Dothideomycetes genomes: a test case for predicting lifestyles and emergence of pathogens.</title>
        <authorList>
            <person name="Haridas S."/>
            <person name="Albert R."/>
            <person name="Binder M."/>
            <person name="Bloem J."/>
            <person name="Labutti K."/>
            <person name="Salamov A."/>
            <person name="Andreopoulos B."/>
            <person name="Baker S."/>
            <person name="Barry K."/>
            <person name="Bills G."/>
            <person name="Bluhm B."/>
            <person name="Cannon C."/>
            <person name="Castanera R."/>
            <person name="Culley D."/>
            <person name="Daum C."/>
            <person name="Ezra D."/>
            <person name="Gonzalez J."/>
            <person name="Henrissat B."/>
            <person name="Kuo A."/>
            <person name="Liang C."/>
            <person name="Lipzen A."/>
            <person name="Lutzoni F."/>
            <person name="Magnuson J."/>
            <person name="Mondo S."/>
            <person name="Nolan M."/>
            <person name="Ohm R."/>
            <person name="Pangilinan J."/>
            <person name="Park H.-J."/>
            <person name="Ramirez L."/>
            <person name="Alfaro M."/>
            <person name="Sun H."/>
            <person name="Tritt A."/>
            <person name="Yoshinaga Y."/>
            <person name="Zwiers L.-H."/>
            <person name="Turgeon B."/>
            <person name="Goodwin S."/>
            <person name="Spatafora J."/>
            <person name="Crous P."/>
            <person name="Grigoriev I."/>
        </authorList>
    </citation>
    <scope>NUCLEOTIDE SEQUENCE</scope>
    <source>
        <strain evidence="2">CBS 675.92</strain>
    </source>
</reference>
<keyword evidence="1" id="KW-1133">Transmembrane helix</keyword>
<evidence type="ECO:0000313" key="3">
    <source>
        <dbReference type="Proteomes" id="UP000800035"/>
    </source>
</evidence>
<keyword evidence="1" id="KW-0812">Transmembrane</keyword>
<keyword evidence="3" id="KW-1185">Reference proteome</keyword>
<dbReference type="AlphaFoldDB" id="A0A6A5TQY1"/>